<dbReference type="Proteomes" id="UP001385809">
    <property type="component" value="Unassembled WGS sequence"/>
</dbReference>
<dbReference type="PANTHER" id="PTHR43398:SF1">
    <property type="entry name" value="DOLICHOL-PHOSPHATE MANNOSYLTRANSFERASE SUBUNIT 1"/>
    <property type="match status" value="1"/>
</dbReference>
<protein>
    <submittedName>
        <fullName evidence="5">Polyprenol monophosphomannose synthase</fullName>
    </submittedName>
</protein>
<dbReference type="RefSeq" id="WP_337698140.1">
    <property type="nucleotide sequence ID" value="NZ_JBBEGN010000024.1"/>
</dbReference>
<dbReference type="InterPro" id="IPR001173">
    <property type="entry name" value="Glyco_trans_2-like"/>
</dbReference>
<comment type="similarity">
    <text evidence="1">Belongs to the glycosyltransferase 2 family.</text>
</comment>
<evidence type="ECO:0000256" key="1">
    <source>
        <dbReference type="ARBA" id="ARBA00006739"/>
    </source>
</evidence>
<gene>
    <name evidence="5" type="ORF">WCD74_27690</name>
</gene>
<evidence type="ECO:0000313" key="5">
    <source>
        <dbReference type="EMBL" id="MEJ2871573.1"/>
    </source>
</evidence>
<evidence type="ECO:0000256" key="3">
    <source>
        <dbReference type="ARBA" id="ARBA00022679"/>
    </source>
</evidence>
<accession>A0ABU8MXD0</accession>
<dbReference type="Pfam" id="PF00535">
    <property type="entry name" value="Glycos_transf_2"/>
    <property type="match status" value="1"/>
</dbReference>
<dbReference type="PANTHER" id="PTHR43398">
    <property type="entry name" value="DOLICHOL-PHOSPHATE MANNOSYLTRANSFERASE SUBUNIT 1"/>
    <property type="match status" value="1"/>
</dbReference>
<dbReference type="InterPro" id="IPR029044">
    <property type="entry name" value="Nucleotide-diphossugar_trans"/>
</dbReference>
<evidence type="ECO:0000313" key="6">
    <source>
        <dbReference type="Proteomes" id="UP001385809"/>
    </source>
</evidence>
<evidence type="ECO:0000256" key="2">
    <source>
        <dbReference type="ARBA" id="ARBA00022676"/>
    </source>
</evidence>
<evidence type="ECO:0000259" key="4">
    <source>
        <dbReference type="Pfam" id="PF00535"/>
    </source>
</evidence>
<dbReference type="Gene3D" id="3.90.550.10">
    <property type="entry name" value="Spore Coat Polysaccharide Biosynthesis Protein SpsA, Chain A"/>
    <property type="match status" value="1"/>
</dbReference>
<organism evidence="5 6">
    <name type="scientific">Actinomycetospora aurantiaca</name>
    <dbReference type="NCBI Taxonomy" id="3129233"/>
    <lineage>
        <taxon>Bacteria</taxon>
        <taxon>Bacillati</taxon>
        <taxon>Actinomycetota</taxon>
        <taxon>Actinomycetes</taxon>
        <taxon>Pseudonocardiales</taxon>
        <taxon>Pseudonocardiaceae</taxon>
        <taxon>Actinomycetospora</taxon>
    </lineage>
</organism>
<keyword evidence="6" id="KW-1185">Reference proteome</keyword>
<dbReference type="InterPro" id="IPR039528">
    <property type="entry name" value="DPM1-like"/>
</dbReference>
<dbReference type="SUPFAM" id="SSF53448">
    <property type="entry name" value="Nucleotide-diphospho-sugar transferases"/>
    <property type="match status" value="1"/>
</dbReference>
<keyword evidence="2" id="KW-0328">Glycosyltransferase</keyword>
<dbReference type="CDD" id="cd06442">
    <property type="entry name" value="DPM1_like"/>
    <property type="match status" value="1"/>
</dbReference>
<name>A0ABU8MXD0_9PSEU</name>
<sequence>MSAAQETSVSPTREPAADGTGVLVVVPTYDERENLPGLVERVLATVPAARILVVDDGSPDGTGELADGMAARDDRIAVLHHRPKRGLGAAYVDAFAHVMAVHEADDVGWILQMDADGSHAPEDLPALLAAARTEDADLVLGSRYVPGGRVVNWPWYRDALSRSANVYSRAALRLPVRDVTGGFRLFRREVLAAVTATPVSSQGYCFQVDLAFRVQRGGYTVREVPIVFTERRAGASKMSGAVVREALWRITSWAVRDRLSRTTKDPATGR</sequence>
<dbReference type="EMBL" id="JBBEGN010000024">
    <property type="protein sequence ID" value="MEJ2871573.1"/>
    <property type="molecule type" value="Genomic_DNA"/>
</dbReference>
<feature type="domain" description="Glycosyltransferase 2-like" evidence="4">
    <location>
        <begin position="24"/>
        <end position="192"/>
    </location>
</feature>
<reference evidence="5 6" key="1">
    <citation type="submission" date="2024-03" db="EMBL/GenBank/DDBJ databases">
        <title>Actinomycetospora sp. OC33-EN08, a novel actinomycete isolated from wild orchid (Aerides multiflora).</title>
        <authorList>
            <person name="Suriyachadkun C."/>
        </authorList>
    </citation>
    <scope>NUCLEOTIDE SEQUENCE [LARGE SCALE GENOMIC DNA]</scope>
    <source>
        <strain evidence="5 6">OC33-EN08</strain>
    </source>
</reference>
<keyword evidence="3" id="KW-0808">Transferase</keyword>
<proteinExistence type="inferred from homology"/>
<comment type="caution">
    <text evidence="5">The sequence shown here is derived from an EMBL/GenBank/DDBJ whole genome shotgun (WGS) entry which is preliminary data.</text>
</comment>